<comment type="caution">
    <text evidence="5">The sequence shown here is derived from an EMBL/GenBank/DDBJ whole genome shotgun (WGS) entry which is preliminary data.</text>
</comment>
<keyword evidence="3" id="KW-0963">Cytoplasm</keyword>
<evidence type="ECO:0000313" key="6">
    <source>
        <dbReference type="Proteomes" id="UP001589854"/>
    </source>
</evidence>
<evidence type="ECO:0000256" key="2">
    <source>
        <dbReference type="ARBA" id="ARBA00023315"/>
    </source>
</evidence>
<feature type="domain" description="N-acetyltransferase" evidence="4">
    <location>
        <begin position="5"/>
        <end position="150"/>
    </location>
</feature>
<dbReference type="InterPro" id="IPR006464">
    <property type="entry name" value="AcTrfase_RimI/Ard1"/>
</dbReference>
<accession>A0ABV6GLF4</accession>
<comment type="similarity">
    <text evidence="3">Belongs to the acetyltransferase family. RimI subfamily.</text>
</comment>
<dbReference type="SUPFAM" id="SSF55729">
    <property type="entry name" value="Acyl-CoA N-acyltransferases (Nat)"/>
    <property type="match status" value="1"/>
</dbReference>
<dbReference type="EC" id="2.3.1.266" evidence="3"/>
<evidence type="ECO:0000259" key="4">
    <source>
        <dbReference type="PROSITE" id="PS51186"/>
    </source>
</evidence>
<keyword evidence="6" id="KW-1185">Reference proteome</keyword>
<sequence>MENSLTIRKMTKEDIDSVYEIETKSFAAAWTKESFFHEIEQNLFARYLVVEHHDKIVGYCGLWVIMDDAQITNIAVLPEYRGKKIGEALLTFSMQLARELSASRLTLEVRVSNHVAQGLYKKLGFVQGGIRKRYYTDNQEDALLMWVNLK</sequence>
<evidence type="ECO:0000313" key="5">
    <source>
        <dbReference type="EMBL" id="MFC0274523.1"/>
    </source>
</evidence>
<dbReference type="NCBIfam" id="TIGR01575">
    <property type="entry name" value="rimI"/>
    <property type="match status" value="1"/>
</dbReference>
<dbReference type="GO" id="GO:0008999">
    <property type="term" value="F:protein-N-terminal-alanine acetyltransferase activity"/>
    <property type="evidence" value="ECO:0007669"/>
    <property type="project" value="UniProtKB-EC"/>
</dbReference>
<dbReference type="PANTHER" id="PTHR42919:SF8">
    <property type="entry name" value="N-ALPHA-ACETYLTRANSFERASE 50"/>
    <property type="match status" value="1"/>
</dbReference>
<dbReference type="InterPro" id="IPR016181">
    <property type="entry name" value="Acyl_CoA_acyltransferase"/>
</dbReference>
<comment type="catalytic activity">
    <reaction evidence="3">
        <text>N-terminal L-alanyl-[ribosomal protein bS18] + acetyl-CoA = N-terminal N(alpha)-acetyl-L-alanyl-[ribosomal protein bS18] + CoA + H(+)</text>
        <dbReference type="Rhea" id="RHEA:43756"/>
        <dbReference type="Rhea" id="RHEA-COMP:10676"/>
        <dbReference type="Rhea" id="RHEA-COMP:10677"/>
        <dbReference type="ChEBI" id="CHEBI:15378"/>
        <dbReference type="ChEBI" id="CHEBI:57287"/>
        <dbReference type="ChEBI" id="CHEBI:57288"/>
        <dbReference type="ChEBI" id="CHEBI:64718"/>
        <dbReference type="ChEBI" id="CHEBI:83683"/>
        <dbReference type="EC" id="2.3.1.266"/>
    </reaction>
</comment>
<dbReference type="Proteomes" id="UP001589854">
    <property type="component" value="Unassembled WGS sequence"/>
</dbReference>
<keyword evidence="5" id="KW-0689">Ribosomal protein</keyword>
<dbReference type="RefSeq" id="WP_378938858.1">
    <property type="nucleotide sequence ID" value="NZ_JBHLVO010000038.1"/>
</dbReference>
<gene>
    <name evidence="5" type="primary">rimI</name>
    <name evidence="5" type="ORF">ACFFIX_24645</name>
</gene>
<dbReference type="Pfam" id="PF00583">
    <property type="entry name" value="Acetyltransf_1"/>
    <property type="match status" value="1"/>
</dbReference>
<organism evidence="5 6">
    <name type="scientific">Metabacillus herbersteinensis</name>
    <dbReference type="NCBI Taxonomy" id="283816"/>
    <lineage>
        <taxon>Bacteria</taxon>
        <taxon>Bacillati</taxon>
        <taxon>Bacillota</taxon>
        <taxon>Bacilli</taxon>
        <taxon>Bacillales</taxon>
        <taxon>Bacillaceae</taxon>
        <taxon>Metabacillus</taxon>
    </lineage>
</organism>
<evidence type="ECO:0000256" key="1">
    <source>
        <dbReference type="ARBA" id="ARBA00022679"/>
    </source>
</evidence>
<dbReference type="Gene3D" id="3.40.630.30">
    <property type="match status" value="1"/>
</dbReference>
<dbReference type="PROSITE" id="PS51186">
    <property type="entry name" value="GNAT"/>
    <property type="match status" value="1"/>
</dbReference>
<comment type="subcellular location">
    <subcellularLocation>
        <location evidence="3">Cytoplasm</location>
    </subcellularLocation>
</comment>
<evidence type="ECO:0000256" key="3">
    <source>
        <dbReference type="RuleBase" id="RU363094"/>
    </source>
</evidence>
<protein>
    <recommendedName>
        <fullName evidence="3">[Ribosomal protein bS18]-alanine N-acetyltransferase</fullName>
        <ecNumber evidence="3">2.3.1.266</ecNumber>
    </recommendedName>
</protein>
<proteinExistence type="inferred from homology"/>
<dbReference type="GO" id="GO:0005840">
    <property type="term" value="C:ribosome"/>
    <property type="evidence" value="ECO:0007669"/>
    <property type="project" value="UniProtKB-KW"/>
</dbReference>
<name>A0ABV6GLF4_9BACI</name>
<comment type="function">
    <text evidence="3">Acetylates the N-terminal alanine of ribosomal protein bS18.</text>
</comment>
<reference evidence="5 6" key="1">
    <citation type="submission" date="2024-09" db="EMBL/GenBank/DDBJ databases">
        <authorList>
            <person name="Sun Q."/>
            <person name="Mori K."/>
        </authorList>
    </citation>
    <scope>NUCLEOTIDE SEQUENCE [LARGE SCALE GENOMIC DNA]</scope>
    <source>
        <strain evidence="5 6">CCM 7228</strain>
    </source>
</reference>
<keyword evidence="1 5" id="KW-0808">Transferase</keyword>
<dbReference type="EMBL" id="JBHLVO010000038">
    <property type="protein sequence ID" value="MFC0274523.1"/>
    <property type="molecule type" value="Genomic_DNA"/>
</dbReference>
<dbReference type="PANTHER" id="PTHR42919">
    <property type="entry name" value="N-ALPHA-ACETYLTRANSFERASE"/>
    <property type="match status" value="1"/>
</dbReference>
<keyword evidence="2 5" id="KW-0012">Acyltransferase</keyword>
<dbReference type="InterPro" id="IPR051556">
    <property type="entry name" value="N-term/lysine_N-AcTrnsfr"/>
</dbReference>
<keyword evidence="5" id="KW-0687">Ribonucleoprotein</keyword>
<dbReference type="CDD" id="cd04301">
    <property type="entry name" value="NAT_SF"/>
    <property type="match status" value="1"/>
</dbReference>
<dbReference type="InterPro" id="IPR000182">
    <property type="entry name" value="GNAT_dom"/>
</dbReference>